<keyword evidence="1" id="KW-0472">Membrane</keyword>
<name>A0AAQ3NBC3_VIGMU</name>
<protein>
    <submittedName>
        <fullName evidence="2">Uncharacterized protein</fullName>
    </submittedName>
</protein>
<dbReference type="Proteomes" id="UP001374535">
    <property type="component" value="Chromosome 6"/>
</dbReference>
<keyword evidence="1" id="KW-1133">Transmembrane helix</keyword>
<evidence type="ECO:0000256" key="1">
    <source>
        <dbReference type="SAM" id="Phobius"/>
    </source>
</evidence>
<proteinExistence type="predicted"/>
<keyword evidence="3" id="KW-1185">Reference proteome</keyword>
<reference evidence="2 3" key="1">
    <citation type="journal article" date="2023" name="Life. Sci Alliance">
        <title>Evolutionary insights into 3D genome organization and epigenetic landscape of Vigna mungo.</title>
        <authorList>
            <person name="Junaid A."/>
            <person name="Singh B."/>
            <person name="Bhatia S."/>
        </authorList>
    </citation>
    <scope>NUCLEOTIDE SEQUENCE [LARGE SCALE GENOMIC DNA]</scope>
    <source>
        <strain evidence="2">Urdbean</strain>
    </source>
</reference>
<keyword evidence="1" id="KW-0812">Transmembrane</keyword>
<accession>A0AAQ3NBC3</accession>
<evidence type="ECO:0000313" key="3">
    <source>
        <dbReference type="Proteomes" id="UP001374535"/>
    </source>
</evidence>
<dbReference type="AlphaFoldDB" id="A0AAQ3NBC3"/>
<sequence length="116" mass="13727">MYVKKHSRIYPIELSNRSKVDKCGQLRDVSSEISFILLLARKIVSNHSPMSDMFFIYLLHLSMVLVSLSFNIFQAIFFTRLCILRIESRSNNNEWFDFIHYVISLVKYFLQTPLSI</sequence>
<evidence type="ECO:0000313" key="2">
    <source>
        <dbReference type="EMBL" id="WVZ06560.1"/>
    </source>
</evidence>
<gene>
    <name evidence="2" type="ORF">V8G54_019906</name>
</gene>
<feature type="transmembrane region" description="Helical" evidence="1">
    <location>
        <begin position="54"/>
        <end position="79"/>
    </location>
</feature>
<organism evidence="2 3">
    <name type="scientific">Vigna mungo</name>
    <name type="common">Black gram</name>
    <name type="synonym">Phaseolus mungo</name>
    <dbReference type="NCBI Taxonomy" id="3915"/>
    <lineage>
        <taxon>Eukaryota</taxon>
        <taxon>Viridiplantae</taxon>
        <taxon>Streptophyta</taxon>
        <taxon>Embryophyta</taxon>
        <taxon>Tracheophyta</taxon>
        <taxon>Spermatophyta</taxon>
        <taxon>Magnoliopsida</taxon>
        <taxon>eudicotyledons</taxon>
        <taxon>Gunneridae</taxon>
        <taxon>Pentapetalae</taxon>
        <taxon>rosids</taxon>
        <taxon>fabids</taxon>
        <taxon>Fabales</taxon>
        <taxon>Fabaceae</taxon>
        <taxon>Papilionoideae</taxon>
        <taxon>50 kb inversion clade</taxon>
        <taxon>NPAAA clade</taxon>
        <taxon>indigoferoid/millettioid clade</taxon>
        <taxon>Phaseoleae</taxon>
        <taxon>Vigna</taxon>
    </lineage>
</organism>
<dbReference type="EMBL" id="CP144695">
    <property type="protein sequence ID" value="WVZ06560.1"/>
    <property type="molecule type" value="Genomic_DNA"/>
</dbReference>